<gene>
    <name evidence="1" type="ORF">LOC62_07G008832</name>
</gene>
<dbReference type="AlphaFoldDB" id="A0AAF1BLQ7"/>
<name>A0AAF1BLQ7_9TREE</name>
<dbReference type="EMBL" id="CP086720">
    <property type="protein sequence ID" value="WOO85332.1"/>
    <property type="molecule type" value="Genomic_DNA"/>
</dbReference>
<accession>A0AAF1BLQ7</accession>
<sequence length="394" mass="44028">MTIPALHYPHIVERVLCDAALDGAHHVRLLSRATKDLVDAVLCAHILVALDREDATDDDQAAADDGRGFLPNDDVPPWVTRAQLDKRERARVQGIYRRQHHGRLLRVPGLNWASARAETIRLIAAHTTLVDTYAIDNPMWDGLPLPHPTDRALVRALAAVPCRGPAHTWLATPNATLWGNPYHGYHEHRYAVWGQRLCPDTRALVAHLSFAHERLAADLNARLMGCEFEPPDPHLVRILLAKSGRTSLEQVTVHLDWTGIKDDGGQGLLDGLADVIALHSDLRWTIVGVGDEGTEEFEVTKRVESGDSPAKRLREAVRLGVVERWPERVDTAGDELDARLRVFTTEEYRRSVGERAYAAEHSAWLGAGLTCRDFEPVKYAQCTCDACRPPEKYW</sequence>
<protein>
    <submittedName>
        <fullName evidence="1">Uncharacterized protein</fullName>
    </submittedName>
</protein>
<proteinExistence type="predicted"/>
<evidence type="ECO:0000313" key="1">
    <source>
        <dbReference type="EMBL" id="WOO85332.1"/>
    </source>
</evidence>
<dbReference type="Proteomes" id="UP000827549">
    <property type="component" value="Chromosome 7"/>
</dbReference>
<reference evidence="1" key="1">
    <citation type="submission" date="2023-10" db="EMBL/GenBank/DDBJ databases">
        <authorList>
            <person name="Noh H."/>
        </authorList>
    </citation>
    <scope>NUCLEOTIDE SEQUENCE</scope>
    <source>
        <strain evidence="1">DUCC4014</strain>
    </source>
</reference>
<keyword evidence="2" id="KW-1185">Reference proteome</keyword>
<organism evidence="1 2">
    <name type="scientific">Vanrija pseudolonga</name>
    <dbReference type="NCBI Taxonomy" id="143232"/>
    <lineage>
        <taxon>Eukaryota</taxon>
        <taxon>Fungi</taxon>
        <taxon>Dikarya</taxon>
        <taxon>Basidiomycota</taxon>
        <taxon>Agaricomycotina</taxon>
        <taxon>Tremellomycetes</taxon>
        <taxon>Trichosporonales</taxon>
        <taxon>Trichosporonaceae</taxon>
        <taxon>Vanrija</taxon>
    </lineage>
</organism>
<evidence type="ECO:0000313" key="2">
    <source>
        <dbReference type="Proteomes" id="UP000827549"/>
    </source>
</evidence>
<dbReference type="RefSeq" id="XP_062631358.1">
    <property type="nucleotide sequence ID" value="XM_062775374.1"/>
</dbReference>
<dbReference type="GeneID" id="87811996"/>